<evidence type="ECO:0000256" key="2">
    <source>
        <dbReference type="ARBA" id="ARBA00023163"/>
    </source>
</evidence>
<sequence>MPCRLGRLQDDGACVRDMSGAVRKIRAQALIAQRRLSIEEIARNPGFGGMSSFSQVYRRRTSVAPGVSRQAAAGSWRAPRRSRRIL</sequence>
<keyword evidence="1" id="KW-0805">Transcription regulation</keyword>
<dbReference type="PROSITE" id="PS01124">
    <property type="entry name" value="HTH_ARAC_FAMILY_2"/>
    <property type="match status" value="1"/>
</dbReference>
<dbReference type="Gene3D" id="1.10.10.60">
    <property type="entry name" value="Homeodomain-like"/>
    <property type="match status" value="1"/>
</dbReference>
<evidence type="ECO:0000256" key="1">
    <source>
        <dbReference type="ARBA" id="ARBA00023015"/>
    </source>
</evidence>
<organism evidence="4">
    <name type="scientific">Burkholderia contaminans</name>
    <dbReference type="NCBI Taxonomy" id="488447"/>
    <lineage>
        <taxon>Bacteria</taxon>
        <taxon>Pseudomonadati</taxon>
        <taxon>Pseudomonadota</taxon>
        <taxon>Betaproteobacteria</taxon>
        <taxon>Burkholderiales</taxon>
        <taxon>Burkholderiaceae</taxon>
        <taxon>Burkholderia</taxon>
        <taxon>Burkholderia cepacia complex</taxon>
    </lineage>
</organism>
<dbReference type="SMART" id="SM00342">
    <property type="entry name" value="HTH_ARAC"/>
    <property type="match status" value="1"/>
</dbReference>
<dbReference type="InterPro" id="IPR018060">
    <property type="entry name" value="HTH_AraC"/>
</dbReference>
<protein>
    <recommendedName>
        <fullName evidence="3">HTH araC/xylS-type domain-containing protein</fullName>
    </recommendedName>
</protein>
<reference evidence="4" key="2">
    <citation type="journal article" date="2017" name="Genome Announc.">
        <title>High-Quality Draft Genome Sequence of Burkholderia contaminans CH-1, a Gram-Negative Bacterium That Metabolizes 2-Azahypoxanthine, a Plant Growth-Regulating Compound.</title>
        <authorList>
            <person name="Choi J.-H."/>
            <person name="Sugiura H."/>
            <person name="Moriuchi R."/>
            <person name="Kawagishi H."/>
            <person name="Dohra H."/>
        </authorList>
    </citation>
    <scope>NUCLEOTIDE SEQUENCE</scope>
    <source>
        <strain evidence="4">CH-1</strain>
    </source>
</reference>
<dbReference type="GO" id="GO:0043565">
    <property type="term" value="F:sequence-specific DNA binding"/>
    <property type="evidence" value="ECO:0007669"/>
    <property type="project" value="InterPro"/>
</dbReference>
<evidence type="ECO:0000259" key="3">
    <source>
        <dbReference type="PROSITE" id="PS01124"/>
    </source>
</evidence>
<feature type="domain" description="HTH araC/xylS-type" evidence="3">
    <location>
        <begin position="23"/>
        <end position="71"/>
    </location>
</feature>
<dbReference type="SUPFAM" id="SSF46689">
    <property type="entry name" value="Homeodomain-like"/>
    <property type="match status" value="1"/>
</dbReference>
<dbReference type="AlphaFoldDB" id="A0A250LCY2"/>
<evidence type="ECO:0000313" key="4">
    <source>
        <dbReference type="EMBL" id="BBA41699.1"/>
    </source>
</evidence>
<dbReference type="EMBL" id="AP018358">
    <property type="protein sequence ID" value="BBA41699.1"/>
    <property type="molecule type" value="Genomic_DNA"/>
</dbReference>
<proteinExistence type="predicted"/>
<reference evidence="4" key="1">
    <citation type="journal article" date="2016" name="Biosci. Biotechnol. Biochem.">
        <title>Bioconversion of AHX to AOH by resting cells of Burkholderia contaminans CH-1.</title>
        <authorList>
            <person name="Choi J.H."/>
            <person name="Kikuchi A."/>
            <person name="Pumkaeo P."/>
            <person name="Hirai H."/>
            <person name="Tokuyama S."/>
            <person name="Kawagishi H."/>
        </authorList>
    </citation>
    <scope>NUCLEOTIDE SEQUENCE</scope>
    <source>
        <strain evidence="4">CH-1</strain>
    </source>
</reference>
<accession>A0A250LCY2</accession>
<dbReference type="InterPro" id="IPR009057">
    <property type="entry name" value="Homeodomain-like_sf"/>
</dbReference>
<keyword evidence="2" id="KW-0804">Transcription</keyword>
<gene>
    <name evidence="4" type="ORF">BCCH1_41650</name>
</gene>
<name>A0A250LCY2_9BURK</name>
<dbReference type="GO" id="GO:0003700">
    <property type="term" value="F:DNA-binding transcription factor activity"/>
    <property type="evidence" value="ECO:0007669"/>
    <property type="project" value="InterPro"/>
</dbReference>